<feature type="domain" description="ABC3 transporter permease C-terminal" evidence="8">
    <location>
        <begin position="312"/>
        <end position="426"/>
    </location>
</feature>
<evidence type="ECO:0000313" key="10">
    <source>
        <dbReference type="EMBL" id="CAL67903.1"/>
    </source>
</evidence>
<proteinExistence type="inferred from homology"/>
<reference evidence="10 11" key="1">
    <citation type="journal article" date="2006" name="Environ. Microbiol.">
        <title>Whole genome analysis of the marine Bacteroidetes'Gramella forsetii' reveals adaptations to degradation of polymeric organic matter.</title>
        <authorList>
            <person name="Bauer M."/>
            <person name="Kube M."/>
            <person name="Teeling H."/>
            <person name="Richter M."/>
            <person name="Lombardot T."/>
            <person name="Allers E."/>
            <person name="Wuerdemann C.A."/>
            <person name="Quast C."/>
            <person name="Kuhl H."/>
            <person name="Knaust F."/>
            <person name="Woebken D."/>
            <person name="Bischof K."/>
            <person name="Mussmann M."/>
            <person name="Choudhuri J.V."/>
            <person name="Meyer F."/>
            <person name="Reinhardt R."/>
            <person name="Amann R.I."/>
            <person name="Gloeckner F.O."/>
        </authorList>
    </citation>
    <scope>NUCLEOTIDE SEQUENCE [LARGE SCALE GENOMIC DNA]</scope>
    <source>
        <strain evidence="10 11">KT0803</strain>
    </source>
</reference>
<sequence>MGVLSLNRPKTADFYTMLIYLRVLKESFNFAVSALTNNLLRTFLSLLGVTIGIFSIIAVLAAVDSLQKNIKGSLSSLDNSTIILMRFNFGPSDIPRWKREQFPDVSYEEYQNLKKSLPDLDAISFALGIPGGTSLKYRDVTSAGVDVGAVTHEYYDIEAFDLAEGRFFNEPEGVSGSPVIILGHEVATNLFGDTSPMGKELRVFGRKATVIGVMEKQGQSFVGNSRDGQAFVPVNFARRVYGTTKGTVFPQIVLKPEEGVDNDEFIAILEQQLRSMRGIKPGEINNFFVNQLSGLSDFIDNITGQLNIIGLVISGFSLLVGGFGIANIMFVSVKERTNLIGIQKSLGAKNKFILSQFLFEAIILSVIGGLVGLFFVWIVSIIASQFTGEFEFVLSPLNMLIGTVVSAMIGLISGIIPAISASKLDPVEAIRTGM</sequence>
<keyword evidence="2" id="KW-1003">Cell membrane</keyword>
<keyword evidence="4 7" id="KW-1133">Transmembrane helix</keyword>
<dbReference type="AlphaFoldDB" id="A0M5K8"/>
<dbReference type="Proteomes" id="UP000000755">
    <property type="component" value="Chromosome"/>
</dbReference>
<dbReference type="Pfam" id="PF12704">
    <property type="entry name" value="MacB_PCD"/>
    <property type="match status" value="1"/>
</dbReference>
<evidence type="ECO:0000256" key="2">
    <source>
        <dbReference type="ARBA" id="ARBA00022475"/>
    </source>
</evidence>
<dbReference type="eggNOG" id="COG0577">
    <property type="taxonomic scope" value="Bacteria"/>
</dbReference>
<dbReference type="InterPro" id="IPR003838">
    <property type="entry name" value="ABC3_permease_C"/>
</dbReference>
<dbReference type="KEGG" id="gfo:GFO_2956"/>
<dbReference type="InterPro" id="IPR025857">
    <property type="entry name" value="MacB_PCD"/>
</dbReference>
<organism evidence="10 11">
    <name type="scientific">Christiangramia forsetii (strain DSM 17595 / CGMCC 1.15422 / KT0803)</name>
    <name type="common">Gramella forsetii</name>
    <dbReference type="NCBI Taxonomy" id="411154"/>
    <lineage>
        <taxon>Bacteria</taxon>
        <taxon>Pseudomonadati</taxon>
        <taxon>Bacteroidota</taxon>
        <taxon>Flavobacteriia</taxon>
        <taxon>Flavobacteriales</taxon>
        <taxon>Flavobacteriaceae</taxon>
        <taxon>Christiangramia</taxon>
    </lineage>
</organism>
<dbReference type="STRING" id="411154.GFO_2956"/>
<evidence type="ECO:0000259" key="9">
    <source>
        <dbReference type="Pfam" id="PF12704"/>
    </source>
</evidence>
<evidence type="ECO:0000256" key="5">
    <source>
        <dbReference type="ARBA" id="ARBA00023136"/>
    </source>
</evidence>
<dbReference type="GO" id="GO:0022857">
    <property type="term" value="F:transmembrane transporter activity"/>
    <property type="evidence" value="ECO:0007669"/>
    <property type="project" value="TreeGrafter"/>
</dbReference>
<evidence type="ECO:0000256" key="4">
    <source>
        <dbReference type="ARBA" id="ARBA00022989"/>
    </source>
</evidence>
<dbReference type="EMBL" id="CU207366">
    <property type="protein sequence ID" value="CAL67903.1"/>
    <property type="molecule type" value="Genomic_DNA"/>
</dbReference>
<name>A0M5K8_CHRFK</name>
<feature type="transmembrane region" description="Helical" evidence="7">
    <location>
        <begin position="352"/>
        <end position="379"/>
    </location>
</feature>
<feature type="transmembrane region" description="Helical" evidence="7">
    <location>
        <begin position="399"/>
        <end position="421"/>
    </location>
</feature>
<comment type="subcellular location">
    <subcellularLocation>
        <location evidence="1">Cell membrane</location>
        <topology evidence="1">Multi-pass membrane protein</topology>
    </subcellularLocation>
</comment>
<evidence type="ECO:0000256" key="3">
    <source>
        <dbReference type="ARBA" id="ARBA00022692"/>
    </source>
</evidence>
<dbReference type="HOGENOM" id="CLU_000604_8_0_10"/>
<evidence type="ECO:0000256" key="1">
    <source>
        <dbReference type="ARBA" id="ARBA00004651"/>
    </source>
</evidence>
<dbReference type="InterPro" id="IPR050250">
    <property type="entry name" value="Macrolide_Exporter_MacB"/>
</dbReference>
<keyword evidence="5 7" id="KW-0472">Membrane</keyword>
<dbReference type="GO" id="GO:0005886">
    <property type="term" value="C:plasma membrane"/>
    <property type="evidence" value="ECO:0007669"/>
    <property type="project" value="UniProtKB-SubCell"/>
</dbReference>
<evidence type="ECO:0000313" key="11">
    <source>
        <dbReference type="Proteomes" id="UP000000755"/>
    </source>
</evidence>
<protein>
    <submittedName>
        <fullName evidence="10">FtsX family membrane protein (Predicted permease)</fullName>
    </submittedName>
</protein>
<dbReference type="Pfam" id="PF02687">
    <property type="entry name" value="FtsX"/>
    <property type="match status" value="1"/>
</dbReference>
<comment type="similarity">
    <text evidence="6">Belongs to the ABC-4 integral membrane protein family.</text>
</comment>
<accession>A0M5K8</accession>
<evidence type="ECO:0000256" key="7">
    <source>
        <dbReference type="SAM" id="Phobius"/>
    </source>
</evidence>
<feature type="transmembrane region" description="Helical" evidence="7">
    <location>
        <begin position="308"/>
        <end position="331"/>
    </location>
</feature>
<evidence type="ECO:0000259" key="8">
    <source>
        <dbReference type="Pfam" id="PF02687"/>
    </source>
</evidence>
<dbReference type="PANTHER" id="PTHR30572:SF4">
    <property type="entry name" value="ABC TRANSPORTER PERMEASE YTRF"/>
    <property type="match status" value="1"/>
</dbReference>
<dbReference type="PANTHER" id="PTHR30572">
    <property type="entry name" value="MEMBRANE COMPONENT OF TRANSPORTER-RELATED"/>
    <property type="match status" value="1"/>
</dbReference>
<feature type="transmembrane region" description="Helical" evidence="7">
    <location>
        <begin position="43"/>
        <end position="63"/>
    </location>
</feature>
<evidence type="ECO:0000256" key="6">
    <source>
        <dbReference type="ARBA" id="ARBA00038076"/>
    </source>
</evidence>
<gene>
    <name evidence="10" type="ordered locus">GFO_2956</name>
</gene>
<feature type="domain" description="MacB-like periplasmic core" evidence="9">
    <location>
        <begin position="42"/>
        <end position="271"/>
    </location>
</feature>
<keyword evidence="3 7" id="KW-0812">Transmembrane</keyword>